<dbReference type="InterPro" id="IPR020095">
    <property type="entry name" value="PsdUridine_synth_TruA_C"/>
</dbReference>
<evidence type="ECO:0000313" key="9">
    <source>
        <dbReference type="EMBL" id="SFJ25888.1"/>
    </source>
</evidence>
<dbReference type="Gene3D" id="3.30.70.660">
    <property type="entry name" value="Pseudouridine synthase I, catalytic domain, C-terminal subdomain"/>
    <property type="match status" value="1"/>
</dbReference>
<dbReference type="SUPFAM" id="SSF55120">
    <property type="entry name" value="Pseudouridine synthase"/>
    <property type="match status" value="1"/>
</dbReference>
<keyword evidence="10" id="KW-1185">Reference proteome</keyword>
<dbReference type="PIRSF" id="PIRSF001430">
    <property type="entry name" value="tRNA_psdUrid_synth"/>
    <property type="match status" value="1"/>
</dbReference>
<evidence type="ECO:0000256" key="3">
    <source>
        <dbReference type="ARBA" id="ARBA00023235"/>
    </source>
</evidence>
<comment type="catalytic activity">
    <reaction evidence="4 7">
        <text>uridine(38/39/40) in tRNA = pseudouridine(38/39/40) in tRNA</text>
        <dbReference type="Rhea" id="RHEA:22376"/>
        <dbReference type="Rhea" id="RHEA-COMP:10085"/>
        <dbReference type="Rhea" id="RHEA-COMP:10087"/>
        <dbReference type="ChEBI" id="CHEBI:65314"/>
        <dbReference type="ChEBI" id="CHEBI:65315"/>
        <dbReference type="EC" id="5.4.99.12"/>
    </reaction>
</comment>
<evidence type="ECO:0000256" key="1">
    <source>
        <dbReference type="ARBA" id="ARBA00009375"/>
    </source>
</evidence>
<dbReference type="EC" id="5.4.99.12" evidence="4"/>
<evidence type="ECO:0000256" key="5">
    <source>
        <dbReference type="PIRSR" id="PIRSR001430-1"/>
    </source>
</evidence>
<evidence type="ECO:0000256" key="6">
    <source>
        <dbReference type="PIRSR" id="PIRSR001430-2"/>
    </source>
</evidence>
<feature type="domain" description="Pseudouridine synthase I TruA alpha/beta" evidence="8">
    <location>
        <begin position="148"/>
        <end position="242"/>
    </location>
</feature>
<evidence type="ECO:0000256" key="2">
    <source>
        <dbReference type="ARBA" id="ARBA00022694"/>
    </source>
</evidence>
<dbReference type="InterPro" id="IPR001406">
    <property type="entry name" value="PsdUridine_synth_TruA"/>
</dbReference>
<dbReference type="Proteomes" id="UP000199559">
    <property type="component" value="Unassembled WGS sequence"/>
</dbReference>
<dbReference type="InterPro" id="IPR020094">
    <property type="entry name" value="TruA/RsuA/RluB/E/F_N"/>
</dbReference>
<evidence type="ECO:0000256" key="7">
    <source>
        <dbReference type="RuleBase" id="RU003792"/>
    </source>
</evidence>
<comment type="caution">
    <text evidence="4">Lacks conserved residue(s) required for the propagation of feature annotation.</text>
</comment>
<accession>A0A1I3PW52</accession>
<dbReference type="STRING" id="1144750.SAMN05443431_105302"/>
<dbReference type="EMBL" id="FORM01000005">
    <property type="protein sequence ID" value="SFJ25888.1"/>
    <property type="molecule type" value="Genomic_DNA"/>
</dbReference>
<dbReference type="RefSeq" id="WP_090840095.1">
    <property type="nucleotide sequence ID" value="NZ_FORM01000005.1"/>
</dbReference>
<dbReference type="Pfam" id="PF01416">
    <property type="entry name" value="PseudoU_synth_1"/>
    <property type="match status" value="2"/>
</dbReference>
<comment type="subunit">
    <text evidence="4">Homodimer.</text>
</comment>
<dbReference type="GO" id="GO:0031119">
    <property type="term" value="P:tRNA pseudouridine synthesis"/>
    <property type="evidence" value="ECO:0007669"/>
    <property type="project" value="UniProtKB-UniRule"/>
</dbReference>
<proteinExistence type="inferred from homology"/>
<dbReference type="PANTHER" id="PTHR11142:SF0">
    <property type="entry name" value="TRNA PSEUDOURIDINE SYNTHASE-LIKE 1"/>
    <property type="match status" value="1"/>
</dbReference>
<gene>
    <name evidence="4" type="primary">truA</name>
    <name evidence="9" type="ORF">SAMN05443431_105302</name>
</gene>
<comment type="function">
    <text evidence="4">Formation of pseudouridine at positions 38, 39 and 40 in the anticodon stem and loop of transfer RNAs.</text>
</comment>
<dbReference type="PANTHER" id="PTHR11142">
    <property type="entry name" value="PSEUDOURIDYLATE SYNTHASE"/>
    <property type="match status" value="1"/>
</dbReference>
<keyword evidence="3 4" id="KW-0413">Isomerase</keyword>
<dbReference type="GO" id="GO:0003723">
    <property type="term" value="F:RNA binding"/>
    <property type="evidence" value="ECO:0007669"/>
    <property type="project" value="InterPro"/>
</dbReference>
<dbReference type="InterPro" id="IPR020103">
    <property type="entry name" value="PsdUridine_synth_cat_dom_sf"/>
</dbReference>
<dbReference type="AlphaFoldDB" id="A0A1I3PW52"/>
<sequence>MRYFIELSYNGTNYHGWQKQPNAISVQEVLEKALSTILGETIVVMGAGRTDAGVHAKQLFAHFDTVVVFNVDKLQYKLNSFLPEDIAIQSIFKVKEDIHARFHATSRAYLYRVALQKSPFNVDQAYFLKHALDIEKMNEATKILFDYKDFQCFSKTHTDVKTYNCDIMAAKWKLIDGELQFTIKADRFLRNMVRAIVGTLINIGVGKIKVEDLHTIIQSKNRCNAGFSVPAKGLYLTEVAYPDTIKLND</sequence>
<feature type="binding site" evidence="4 6">
    <location>
        <position position="109"/>
    </location>
    <ligand>
        <name>substrate</name>
    </ligand>
</feature>
<feature type="domain" description="Pseudouridine synthase I TruA alpha/beta" evidence="8">
    <location>
        <begin position="8"/>
        <end position="102"/>
    </location>
</feature>
<dbReference type="Gene3D" id="3.30.70.580">
    <property type="entry name" value="Pseudouridine synthase I, catalytic domain, N-terminal subdomain"/>
    <property type="match status" value="1"/>
</dbReference>
<dbReference type="InterPro" id="IPR020097">
    <property type="entry name" value="PsdUridine_synth_TruA_a/b_dom"/>
</dbReference>
<evidence type="ECO:0000313" key="10">
    <source>
        <dbReference type="Proteomes" id="UP000199559"/>
    </source>
</evidence>
<evidence type="ECO:0000259" key="8">
    <source>
        <dbReference type="Pfam" id="PF01416"/>
    </source>
</evidence>
<feature type="active site" description="Nucleophile" evidence="4 5">
    <location>
        <position position="51"/>
    </location>
</feature>
<organism evidence="9 10">
    <name type="scientific">Olleya namhaensis</name>
    <dbReference type="NCBI Taxonomy" id="1144750"/>
    <lineage>
        <taxon>Bacteria</taxon>
        <taxon>Pseudomonadati</taxon>
        <taxon>Bacteroidota</taxon>
        <taxon>Flavobacteriia</taxon>
        <taxon>Flavobacteriales</taxon>
        <taxon>Flavobacteriaceae</taxon>
    </lineage>
</organism>
<dbReference type="CDD" id="cd02570">
    <property type="entry name" value="PseudoU_synth_EcTruA"/>
    <property type="match status" value="1"/>
</dbReference>
<reference evidence="10" key="1">
    <citation type="submission" date="2016-10" db="EMBL/GenBank/DDBJ databases">
        <authorList>
            <person name="Varghese N."/>
            <person name="Submissions S."/>
        </authorList>
    </citation>
    <scope>NUCLEOTIDE SEQUENCE [LARGE SCALE GENOMIC DNA]</scope>
    <source>
        <strain evidence="10">DSM 28881</strain>
    </source>
</reference>
<evidence type="ECO:0000256" key="4">
    <source>
        <dbReference type="HAMAP-Rule" id="MF_00171"/>
    </source>
</evidence>
<dbReference type="NCBIfam" id="TIGR00071">
    <property type="entry name" value="hisT_truA"/>
    <property type="match status" value="1"/>
</dbReference>
<dbReference type="HAMAP" id="MF_00171">
    <property type="entry name" value="TruA"/>
    <property type="match status" value="1"/>
</dbReference>
<dbReference type="FunFam" id="3.30.70.580:FF:000001">
    <property type="entry name" value="tRNA pseudouridine synthase A"/>
    <property type="match status" value="1"/>
</dbReference>
<keyword evidence="2 4" id="KW-0819">tRNA processing</keyword>
<comment type="similarity">
    <text evidence="1 4 7">Belongs to the tRNA pseudouridine synthase TruA family.</text>
</comment>
<dbReference type="GO" id="GO:0160147">
    <property type="term" value="F:tRNA pseudouridine(38-40) synthase activity"/>
    <property type="evidence" value="ECO:0007669"/>
    <property type="project" value="UniProtKB-EC"/>
</dbReference>
<name>A0A1I3PW52_9FLAO</name>
<protein>
    <recommendedName>
        <fullName evidence="4">tRNA pseudouridine synthase A</fullName>
        <ecNumber evidence="4">5.4.99.12</ecNumber>
    </recommendedName>
    <alternativeName>
        <fullName evidence="4">tRNA pseudouridine(38-40) synthase</fullName>
    </alternativeName>
    <alternativeName>
        <fullName evidence="4">tRNA pseudouridylate synthase I</fullName>
    </alternativeName>
    <alternativeName>
        <fullName evidence="4">tRNA-uridine isomerase I</fullName>
    </alternativeName>
</protein>